<proteinExistence type="predicted"/>
<gene>
    <name evidence="5" type="ORF">FNL38_1105</name>
</gene>
<dbReference type="AlphaFoldDB" id="A0A652YI12"/>
<dbReference type="InterPro" id="IPR000014">
    <property type="entry name" value="PAS"/>
</dbReference>
<sequence length="522" mass="55159">MDIFRTRIAPGKTVGLLGRLTELLRSTRDRKSSHHASAVGVDDLEKFFDLSSDLLCIGGIDGFCKRVNPAFEKALGYTSQEMLKRPFLDLVHPADRARTIEALDDLARGLPIAQFESRLVCKDGSARWIEWNTVPARDSLYAAGRDVTERRVAQQMIEASHAELRALAEQQAALRRVATLIAHGTSPSDVCASVAAELTRILGNRSTGLYCFSPDGMSMLVASNTEPVGGSAHGAPHPVDGESIAARVFRSGHCARIDSAQNSEVGVPIVVDGNLWGSAVVGSTGPDPLPPDTEARVGDFTDLLATAIANAQAHTQLTASRARIVAAADDARHRLERDLHDGAQQRLVSLGLALRSAEASADTEPAALKEQISDIVAGLNDVSADLREISRGIYPAIRSKGGLGPALKALARRSAIPVDLDLHLDPRVPESTEVAAYYVAAEALTNAAKHARASGVHLQARTTGTHLELSVRDDGSGGADPAKGSGLTGIRDRVEALGGQLEIISRAGSGTALLADIPMDAP</sequence>
<dbReference type="InterPro" id="IPR013655">
    <property type="entry name" value="PAS_fold_3"/>
</dbReference>
<dbReference type="SMART" id="SM00065">
    <property type="entry name" value="GAF"/>
    <property type="match status" value="1"/>
</dbReference>
<dbReference type="SUPFAM" id="SSF55785">
    <property type="entry name" value="PYP-like sensor domain (PAS domain)"/>
    <property type="match status" value="1"/>
</dbReference>
<dbReference type="GO" id="GO:0016020">
    <property type="term" value="C:membrane"/>
    <property type="evidence" value="ECO:0007669"/>
    <property type="project" value="InterPro"/>
</dbReference>
<evidence type="ECO:0000256" key="2">
    <source>
        <dbReference type="ARBA" id="ARBA00022777"/>
    </source>
</evidence>
<dbReference type="SMART" id="SM00091">
    <property type="entry name" value="PAS"/>
    <property type="match status" value="1"/>
</dbReference>
<reference evidence="5" key="1">
    <citation type="submission" date="2019-07" db="EMBL/GenBank/DDBJ databases">
        <title>Genomic Encyclopedia of Type Strains, Phase IV (KMG-IV): sequencing the most valuable type-strain genomes for metagenomic binning, comparative biology and taxonomic classification.</title>
        <authorList>
            <person name="Goeker M."/>
        </authorList>
    </citation>
    <scope>NUCLEOTIDE SEQUENCE</scope>
    <source>
        <strain evidence="5">DSM 44596</strain>
    </source>
</reference>
<dbReference type="Pfam" id="PF02518">
    <property type="entry name" value="HATPase_c"/>
    <property type="match status" value="1"/>
</dbReference>
<dbReference type="GO" id="GO:0046983">
    <property type="term" value="F:protein dimerization activity"/>
    <property type="evidence" value="ECO:0007669"/>
    <property type="project" value="InterPro"/>
</dbReference>
<dbReference type="GO" id="GO:0000155">
    <property type="term" value="F:phosphorelay sensor kinase activity"/>
    <property type="evidence" value="ECO:0007669"/>
    <property type="project" value="InterPro"/>
</dbReference>
<keyword evidence="1" id="KW-0808">Transferase</keyword>
<accession>A0A652YI12</accession>
<dbReference type="Gene3D" id="1.20.5.1930">
    <property type="match status" value="1"/>
</dbReference>
<dbReference type="InterPro" id="IPR011712">
    <property type="entry name" value="Sig_transdc_His_kin_sub3_dim/P"/>
</dbReference>
<dbReference type="Pfam" id="PF08447">
    <property type="entry name" value="PAS_3"/>
    <property type="match status" value="1"/>
</dbReference>
<dbReference type="SUPFAM" id="SSF55874">
    <property type="entry name" value="ATPase domain of HSP90 chaperone/DNA topoisomerase II/histidine kinase"/>
    <property type="match status" value="1"/>
</dbReference>
<evidence type="ECO:0000259" key="4">
    <source>
        <dbReference type="PROSITE" id="PS50112"/>
    </source>
</evidence>
<dbReference type="PANTHER" id="PTHR24421">
    <property type="entry name" value="NITRATE/NITRITE SENSOR PROTEIN NARX-RELATED"/>
    <property type="match status" value="1"/>
</dbReference>
<dbReference type="Pfam" id="PF01590">
    <property type="entry name" value="GAF"/>
    <property type="match status" value="1"/>
</dbReference>
<evidence type="ECO:0000256" key="3">
    <source>
        <dbReference type="ARBA" id="ARBA00023012"/>
    </source>
</evidence>
<dbReference type="SMART" id="SM00387">
    <property type="entry name" value="HATPase_c"/>
    <property type="match status" value="1"/>
</dbReference>
<protein>
    <submittedName>
        <fullName evidence="5">PAS domain S-box-containing protein</fullName>
    </submittedName>
</protein>
<dbReference type="EMBL" id="VNIQ01000010">
    <property type="protein sequence ID" value="TYQ00881.1"/>
    <property type="molecule type" value="Genomic_DNA"/>
</dbReference>
<dbReference type="Pfam" id="PF07730">
    <property type="entry name" value="HisKA_3"/>
    <property type="match status" value="1"/>
</dbReference>
<dbReference type="CDD" id="cd16917">
    <property type="entry name" value="HATPase_UhpB-NarQ-NarX-like"/>
    <property type="match status" value="1"/>
</dbReference>
<dbReference type="SUPFAM" id="SSF55781">
    <property type="entry name" value="GAF domain-like"/>
    <property type="match status" value="1"/>
</dbReference>
<dbReference type="InterPro" id="IPR050482">
    <property type="entry name" value="Sensor_HK_TwoCompSys"/>
</dbReference>
<dbReference type="Gene3D" id="3.30.450.20">
    <property type="entry name" value="PAS domain"/>
    <property type="match status" value="1"/>
</dbReference>
<dbReference type="CDD" id="cd00130">
    <property type="entry name" value="PAS"/>
    <property type="match status" value="1"/>
</dbReference>
<comment type="caution">
    <text evidence="5">The sequence shown here is derived from an EMBL/GenBank/DDBJ whole genome shotgun (WGS) entry which is preliminary data.</text>
</comment>
<evidence type="ECO:0000313" key="5">
    <source>
        <dbReference type="EMBL" id="TYQ00881.1"/>
    </source>
</evidence>
<dbReference type="InterPro" id="IPR035965">
    <property type="entry name" value="PAS-like_dom_sf"/>
</dbReference>
<dbReference type="PROSITE" id="PS50112">
    <property type="entry name" value="PAS"/>
    <property type="match status" value="1"/>
</dbReference>
<organism evidence="5">
    <name type="scientific">Nocardia globerula</name>
    <dbReference type="NCBI Taxonomy" id="1818"/>
    <lineage>
        <taxon>Bacteria</taxon>
        <taxon>Bacillati</taxon>
        <taxon>Actinomycetota</taxon>
        <taxon>Actinomycetes</taxon>
        <taxon>Mycobacteriales</taxon>
        <taxon>Nocardiaceae</taxon>
        <taxon>Nocardia</taxon>
    </lineage>
</organism>
<dbReference type="InterPro" id="IPR003594">
    <property type="entry name" value="HATPase_dom"/>
</dbReference>
<dbReference type="NCBIfam" id="TIGR00229">
    <property type="entry name" value="sensory_box"/>
    <property type="match status" value="1"/>
</dbReference>
<dbReference type="Gene3D" id="3.30.450.40">
    <property type="match status" value="1"/>
</dbReference>
<keyword evidence="3" id="KW-0902">Two-component regulatory system</keyword>
<dbReference type="Gene3D" id="3.30.565.10">
    <property type="entry name" value="Histidine kinase-like ATPase, C-terminal domain"/>
    <property type="match status" value="1"/>
</dbReference>
<dbReference type="InterPro" id="IPR029016">
    <property type="entry name" value="GAF-like_dom_sf"/>
</dbReference>
<feature type="domain" description="PAS" evidence="4">
    <location>
        <begin position="61"/>
        <end position="110"/>
    </location>
</feature>
<evidence type="ECO:0000256" key="1">
    <source>
        <dbReference type="ARBA" id="ARBA00022679"/>
    </source>
</evidence>
<keyword evidence="2" id="KW-0418">Kinase</keyword>
<dbReference type="InterPro" id="IPR003018">
    <property type="entry name" value="GAF"/>
</dbReference>
<name>A0A652YI12_NOCGL</name>
<dbReference type="InterPro" id="IPR036890">
    <property type="entry name" value="HATPase_C_sf"/>
</dbReference>